<dbReference type="EMBL" id="CAJFDI010000001">
    <property type="protein sequence ID" value="CAD5208153.1"/>
    <property type="molecule type" value="Genomic_DNA"/>
</dbReference>
<dbReference type="WBParaSite" id="BXY_0922900.1">
    <property type="protein sequence ID" value="BXY_0922900.1"/>
    <property type="gene ID" value="BXY_0922900"/>
</dbReference>
<evidence type="ECO:0000256" key="1">
    <source>
        <dbReference type="SAM" id="MobiDB-lite"/>
    </source>
</evidence>
<evidence type="ECO:0000313" key="4">
    <source>
        <dbReference type="Proteomes" id="UP000659654"/>
    </source>
</evidence>
<dbReference type="AlphaFoldDB" id="A0A1I7S886"/>
<dbReference type="EMBL" id="CAJFCV020000001">
    <property type="protein sequence ID" value="CAG9080433.1"/>
    <property type="molecule type" value="Genomic_DNA"/>
</dbReference>
<dbReference type="Proteomes" id="UP000095284">
    <property type="component" value="Unplaced"/>
</dbReference>
<dbReference type="Proteomes" id="UP000659654">
    <property type="component" value="Unassembled WGS sequence"/>
</dbReference>
<gene>
    <name evidence="2" type="ORF">BXYJ_LOCUS389</name>
</gene>
<evidence type="ECO:0000313" key="2">
    <source>
        <dbReference type="EMBL" id="CAD5208153.1"/>
    </source>
</evidence>
<reference evidence="5" key="1">
    <citation type="submission" date="2016-11" db="UniProtKB">
        <authorList>
            <consortium name="WormBaseParasite"/>
        </authorList>
    </citation>
    <scope>IDENTIFICATION</scope>
</reference>
<keyword evidence="4" id="KW-1185">Reference proteome</keyword>
<dbReference type="Proteomes" id="UP000582659">
    <property type="component" value="Unassembled WGS sequence"/>
</dbReference>
<name>A0A1I7S886_BURXY</name>
<reference evidence="2" key="2">
    <citation type="submission" date="2020-09" db="EMBL/GenBank/DDBJ databases">
        <authorList>
            <person name="Kikuchi T."/>
        </authorList>
    </citation>
    <scope>NUCLEOTIDE SEQUENCE</scope>
    <source>
        <strain evidence="2">Ka4C1</strain>
    </source>
</reference>
<accession>A0A1I7S886</accession>
<sequence length="201" mass="22750">MTGRHMKLWPQLAESTAERGRDLPRDDVAKVSKKQGASNPNYRYIRLVDQLVEKAFDQLEELELQLAGKSSIRDRSDFECANLGKSGSFGSEESAPCTPMSPRANPFVKKMNIKPMNSVESVDGMQKTQLSDLDLRAIAQSEVVAILIERVAAEDTIVFRNFLPLFLPKIRKLMKICPAKRARFACSEFLDRLDKEWEITS</sequence>
<evidence type="ECO:0000313" key="5">
    <source>
        <dbReference type="WBParaSite" id="BXY_0922900.1"/>
    </source>
</evidence>
<organism evidence="3 5">
    <name type="scientific">Bursaphelenchus xylophilus</name>
    <name type="common">Pinewood nematode worm</name>
    <name type="synonym">Aphelenchoides xylophilus</name>
    <dbReference type="NCBI Taxonomy" id="6326"/>
    <lineage>
        <taxon>Eukaryota</taxon>
        <taxon>Metazoa</taxon>
        <taxon>Ecdysozoa</taxon>
        <taxon>Nematoda</taxon>
        <taxon>Chromadorea</taxon>
        <taxon>Rhabditida</taxon>
        <taxon>Tylenchina</taxon>
        <taxon>Tylenchomorpha</taxon>
        <taxon>Aphelenchoidea</taxon>
        <taxon>Aphelenchoididae</taxon>
        <taxon>Bursaphelenchus</taxon>
    </lineage>
</organism>
<protein>
    <submittedName>
        <fullName evidence="2">(pine wood nematode) hypothetical protein</fullName>
    </submittedName>
</protein>
<feature type="region of interest" description="Disordered" evidence="1">
    <location>
        <begin position="1"/>
        <end position="35"/>
    </location>
</feature>
<evidence type="ECO:0000313" key="3">
    <source>
        <dbReference type="Proteomes" id="UP000095284"/>
    </source>
</evidence>
<feature type="compositionally biased region" description="Basic and acidic residues" evidence="1">
    <location>
        <begin position="16"/>
        <end position="30"/>
    </location>
</feature>
<proteinExistence type="predicted"/>
<dbReference type="SMR" id="A0A1I7S886"/>